<reference evidence="2 3" key="1">
    <citation type="submission" date="2017-05" db="EMBL/GenBank/DDBJ databases">
        <title>Vagococcus spp. assemblies.</title>
        <authorList>
            <person name="Gulvik C.A."/>
        </authorList>
    </citation>
    <scope>NUCLEOTIDE SEQUENCE [LARGE SCALE GENOMIC DNA]</scope>
    <source>
        <strain evidence="2 3">NCFB 2497</strain>
    </source>
</reference>
<evidence type="ECO:0000313" key="3">
    <source>
        <dbReference type="Proteomes" id="UP000288197"/>
    </source>
</evidence>
<dbReference type="RefSeq" id="WP_114290190.1">
    <property type="nucleotide sequence ID" value="NZ_CP122523.1"/>
</dbReference>
<dbReference type="PIRSF" id="PIRSF032442">
    <property type="entry name" value="UCP032442"/>
    <property type="match status" value="1"/>
</dbReference>
<accession>A0A369AVD2</accession>
<dbReference type="PANTHER" id="PTHR37806">
    <property type="entry name" value="LMO0724 PROTEIN"/>
    <property type="match status" value="1"/>
</dbReference>
<dbReference type="OrthoDB" id="1164310at2"/>
<gene>
    <name evidence="2" type="ORF">CBF32_10510</name>
</gene>
<dbReference type="Pfam" id="PF13529">
    <property type="entry name" value="Peptidase_C39_2"/>
    <property type="match status" value="1"/>
</dbReference>
<dbReference type="InterPro" id="IPR016997">
    <property type="entry name" value="UCP032442"/>
</dbReference>
<dbReference type="PANTHER" id="PTHR37806:SF1">
    <property type="entry name" value="PEPTIDASE C39-LIKE DOMAIN-CONTAINING PROTEIN"/>
    <property type="match status" value="1"/>
</dbReference>
<dbReference type="Gene3D" id="3.90.70.10">
    <property type="entry name" value="Cysteine proteinases"/>
    <property type="match status" value="1"/>
</dbReference>
<protein>
    <recommendedName>
        <fullName evidence="1">Peptidase C39-like domain-containing protein</fullName>
    </recommendedName>
</protein>
<name>A0A369AVD2_9ENTE</name>
<keyword evidence="3" id="KW-1185">Reference proteome</keyword>
<feature type="domain" description="Peptidase C39-like" evidence="1">
    <location>
        <begin position="77"/>
        <end position="240"/>
    </location>
</feature>
<organism evidence="2 3">
    <name type="scientific">Vagococcus fluvialis</name>
    <dbReference type="NCBI Taxonomy" id="2738"/>
    <lineage>
        <taxon>Bacteria</taxon>
        <taxon>Bacillati</taxon>
        <taxon>Bacillota</taxon>
        <taxon>Bacilli</taxon>
        <taxon>Lactobacillales</taxon>
        <taxon>Enterococcaceae</taxon>
        <taxon>Vagococcus</taxon>
    </lineage>
</organism>
<dbReference type="Proteomes" id="UP000288197">
    <property type="component" value="Unassembled WGS sequence"/>
</dbReference>
<evidence type="ECO:0000313" key="2">
    <source>
        <dbReference type="EMBL" id="RSU00798.1"/>
    </source>
</evidence>
<dbReference type="EMBL" id="NGJX01000011">
    <property type="protein sequence ID" value="RSU00798.1"/>
    <property type="molecule type" value="Genomic_DNA"/>
</dbReference>
<evidence type="ECO:0000259" key="1">
    <source>
        <dbReference type="Pfam" id="PF13529"/>
    </source>
</evidence>
<proteinExistence type="predicted"/>
<dbReference type="AlphaFoldDB" id="A0A369AVD2"/>
<dbReference type="InterPro" id="IPR039564">
    <property type="entry name" value="Peptidase_C39-like"/>
</dbReference>
<sequence length="271" mass="30228">MGSIVKNKVVKFLLIVIGCVIIFYLVSYISRVSRGHSNRLELTENIKDIYEESKDKNNLLIGYKESLKLEESSFYELPVPLINQLQEPALKYGCEVTSLSMLLSFFQLEYSKNELQDLINKEFFLDDMGNYGDPDVGFVGDATGNTPGTGVNVGPIVELTEKIIGDEFEVINSSGKSIDDILKVVANGNPVWIVTSIDYSLPKKTDFIEWKTRNGVKQISVKHHAAVVIGFDGNSVLLNDAFGKKISIDKEKLSDIYTGMGSQSMYVNKIF</sequence>
<comment type="caution">
    <text evidence="2">The sequence shown here is derived from an EMBL/GenBank/DDBJ whole genome shotgun (WGS) entry which is preliminary data.</text>
</comment>